<dbReference type="AlphaFoldDB" id="A0A5B0EG58"/>
<dbReference type="OrthoDB" id="4312843at2"/>
<evidence type="ECO:0000313" key="2">
    <source>
        <dbReference type="Proteomes" id="UP000323856"/>
    </source>
</evidence>
<dbReference type="Proteomes" id="UP000323856">
    <property type="component" value="Unassembled WGS sequence"/>
</dbReference>
<comment type="caution">
    <text evidence="1">The sequence shown here is derived from an EMBL/GenBank/DDBJ whole genome shotgun (WGS) entry which is preliminary data.</text>
</comment>
<dbReference type="RefSeq" id="WP_149619302.1">
    <property type="nucleotide sequence ID" value="NZ_VOBL01000006.1"/>
</dbReference>
<proteinExistence type="predicted"/>
<dbReference type="EMBL" id="VOBL01000006">
    <property type="protein sequence ID" value="KAA0977648.1"/>
    <property type="molecule type" value="Genomic_DNA"/>
</dbReference>
<sequence length="104" mass="11058">MDAVDGIIFAKIGTELSPDATVTVSVAQEAKSWAGIGTEAGPPAGYFSVTYMSCPAAEHANGDWWVGGFTLRNQTSGCLPLDVQVHGEESVRHPVISFWDKDCT</sequence>
<accession>A0A5B0EG58</accession>
<protein>
    <submittedName>
        <fullName evidence="1">Uncharacterized protein</fullName>
    </submittedName>
</protein>
<organism evidence="1 2">
    <name type="scientific">Paeniglutamicibacter gangotriensis</name>
    <dbReference type="NCBI Taxonomy" id="254787"/>
    <lineage>
        <taxon>Bacteria</taxon>
        <taxon>Bacillati</taxon>
        <taxon>Actinomycetota</taxon>
        <taxon>Actinomycetes</taxon>
        <taxon>Micrococcales</taxon>
        <taxon>Micrococcaceae</taxon>
        <taxon>Paeniglutamicibacter</taxon>
    </lineage>
</organism>
<evidence type="ECO:0000313" key="1">
    <source>
        <dbReference type="EMBL" id="KAA0977648.1"/>
    </source>
</evidence>
<gene>
    <name evidence="1" type="ORF">FQ154_08075</name>
</gene>
<name>A0A5B0EG58_9MICC</name>
<reference evidence="1 2" key="1">
    <citation type="submission" date="2019-07" db="EMBL/GenBank/DDBJ databases">
        <title>Analysis of the biochemical properties, biological activity and biotechnological potential of siderophores and biosurfactants produced by Antarctic psychrotolerant bacteria.</title>
        <authorList>
            <person name="Styczynski M."/>
            <person name="Krucon T."/>
            <person name="Decewicz P."/>
            <person name="Dziewit L."/>
        </authorList>
    </citation>
    <scope>NUCLEOTIDE SEQUENCE [LARGE SCALE GENOMIC DNA]</scope>
    <source>
        <strain evidence="1 2">ANT_H27</strain>
    </source>
</reference>